<protein>
    <submittedName>
        <fullName evidence="8">Sulfatase-like hydrolase/transferase</fullName>
    </submittedName>
</protein>
<evidence type="ECO:0000259" key="7">
    <source>
        <dbReference type="Pfam" id="PF00884"/>
    </source>
</evidence>
<dbReference type="RefSeq" id="WP_268076594.1">
    <property type="nucleotide sequence ID" value="NZ_CP109966.1"/>
</dbReference>
<evidence type="ECO:0000256" key="6">
    <source>
        <dbReference type="ARBA" id="ARBA00022837"/>
    </source>
</evidence>
<comment type="cofactor">
    <cofactor evidence="1">
        <name>Ca(2+)</name>
        <dbReference type="ChEBI" id="CHEBI:29108"/>
    </cofactor>
</comment>
<dbReference type="InterPro" id="IPR000917">
    <property type="entry name" value="Sulfatase_N"/>
</dbReference>
<keyword evidence="3" id="KW-0479">Metal-binding</keyword>
<dbReference type="Pfam" id="PF00884">
    <property type="entry name" value="Sulfatase"/>
    <property type="match status" value="1"/>
</dbReference>
<dbReference type="Pfam" id="PF10518">
    <property type="entry name" value="TAT_signal"/>
    <property type="match status" value="1"/>
</dbReference>
<evidence type="ECO:0000313" key="9">
    <source>
        <dbReference type="Proteomes" id="UP001163726"/>
    </source>
</evidence>
<dbReference type="SUPFAM" id="SSF53649">
    <property type="entry name" value="Alkaline phosphatase-like"/>
    <property type="match status" value="1"/>
</dbReference>
<evidence type="ECO:0000256" key="1">
    <source>
        <dbReference type="ARBA" id="ARBA00001913"/>
    </source>
</evidence>
<name>A0ABY7AQP8_9ALTE</name>
<dbReference type="PROSITE" id="PS00149">
    <property type="entry name" value="SULFATASE_2"/>
    <property type="match status" value="1"/>
</dbReference>
<dbReference type="Gene3D" id="3.40.720.10">
    <property type="entry name" value="Alkaline Phosphatase, subunit A"/>
    <property type="match status" value="1"/>
</dbReference>
<dbReference type="PANTHER" id="PTHR45953">
    <property type="entry name" value="IDURONATE 2-SULFATASE"/>
    <property type="match status" value="1"/>
</dbReference>
<dbReference type="Proteomes" id="UP001163726">
    <property type="component" value="Plasmid pCadTS8_1"/>
</dbReference>
<evidence type="ECO:0000256" key="3">
    <source>
        <dbReference type="ARBA" id="ARBA00022723"/>
    </source>
</evidence>
<keyword evidence="4" id="KW-0732">Signal</keyword>
<evidence type="ECO:0000256" key="2">
    <source>
        <dbReference type="ARBA" id="ARBA00008779"/>
    </source>
</evidence>
<keyword evidence="5" id="KW-0378">Hydrolase</keyword>
<dbReference type="PANTHER" id="PTHR45953:SF1">
    <property type="entry name" value="IDURONATE 2-SULFATASE"/>
    <property type="match status" value="1"/>
</dbReference>
<accession>A0ABY7AQP8</accession>
<evidence type="ECO:0000313" key="8">
    <source>
        <dbReference type="EMBL" id="WAJ71872.1"/>
    </source>
</evidence>
<dbReference type="InterPro" id="IPR035874">
    <property type="entry name" value="IDS"/>
</dbReference>
<proteinExistence type="inferred from homology"/>
<keyword evidence="9" id="KW-1185">Reference proteome</keyword>
<dbReference type="InterPro" id="IPR019546">
    <property type="entry name" value="TAT_signal_bac_arc"/>
</dbReference>
<dbReference type="CDD" id="cd16030">
    <property type="entry name" value="iduronate-2-sulfatase"/>
    <property type="match status" value="1"/>
</dbReference>
<reference evidence="8" key="1">
    <citation type="submission" date="2022-10" db="EMBL/GenBank/DDBJ databases">
        <title>Catenovulum adriacola sp. nov. isolated in the Harbour of Susak.</title>
        <authorList>
            <person name="Schoch T."/>
            <person name="Reich S.J."/>
            <person name="Stoeferle S."/>
            <person name="Flaiz M."/>
            <person name="Kazda M."/>
            <person name="Riedel C.U."/>
            <person name="Duerre P."/>
        </authorList>
    </citation>
    <scope>NUCLEOTIDE SEQUENCE</scope>
    <source>
        <strain evidence="8">TS8</strain>
        <plasmid evidence="8">pCadTS8_1</plasmid>
    </source>
</reference>
<dbReference type="PROSITE" id="PS00523">
    <property type="entry name" value="SULFATASE_1"/>
    <property type="match status" value="1"/>
</dbReference>
<organism evidence="8 9">
    <name type="scientific">Catenovulum adriaticum</name>
    <dbReference type="NCBI Taxonomy" id="2984846"/>
    <lineage>
        <taxon>Bacteria</taxon>
        <taxon>Pseudomonadati</taxon>
        <taxon>Pseudomonadota</taxon>
        <taxon>Gammaproteobacteria</taxon>
        <taxon>Alteromonadales</taxon>
        <taxon>Alteromonadaceae</taxon>
        <taxon>Catenovulum</taxon>
    </lineage>
</organism>
<evidence type="ECO:0000256" key="5">
    <source>
        <dbReference type="ARBA" id="ARBA00022801"/>
    </source>
</evidence>
<comment type="similarity">
    <text evidence="2">Belongs to the sulfatase family.</text>
</comment>
<dbReference type="InterPro" id="IPR017850">
    <property type="entry name" value="Alkaline_phosphatase_core_sf"/>
</dbReference>
<feature type="domain" description="Sulfatase N-terminal" evidence="7">
    <location>
        <begin position="34"/>
        <end position="372"/>
    </location>
</feature>
<evidence type="ECO:0000256" key="4">
    <source>
        <dbReference type="ARBA" id="ARBA00022729"/>
    </source>
</evidence>
<geneLocation type="plasmid" evidence="8 9">
    <name>pCadTS8_1</name>
</geneLocation>
<sequence length="489" mass="55191">MINRRNFLLGSAGVATAAALYNSDWLTELKKEYPNVLMLIVDDLNDWVGPMQGHPNAKTPNIDKLAGNATTFTNAHASAPLCGPSRASIMTGLAPSTTGIYGHINDNDIRAASDKTAHSIFLSEYFKDHGYYTAAVGKVFHQRVADGSFDDYGGRVKGFGPYRDEKFVWNDPRTNTDWGAFPEKDEQMPDYDSAHWIADKLATDHDKPFFMACGFLRPHAPWYVPQKWFDMHPIEQVQLPPYIPKDLADVPEIAKKVTDHPMMPTTEWALENGHYRDIVQAYLASVSFVDSCVGIVLDALEKSAYADNTAVVLWGDHGYHIGEKDKFAKMTLWERATRTPLIIKPPKSQGKQVSNKPVSLLDLYPTLVKMCGLPENPTNEGRDLTPLLNDPNAKWQHAAVTTYGEKNHAIKTEKYRYIRYEDGSEELYDHTLDRNEWRNLATDPQYAEVKRELAKHLPAIDAPWSEKTYYDGNDYFLQKTVEAGAKGRM</sequence>
<dbReference type="InterPro" id="IPR024607">
    <property type="entry name" value="Sulfatase_CS"/>
</dbReference>
<dbReference type="EMBL" id="CP109966">
    <property type="protein sequence ID" value="WAJ71872.1"/>
    <property type="molecule type" value="Genomic_DNA"/>
</dbReference>
<gene>
    <name evidence="8" type="ORF">OLW01_14175</name>
</gene>
<keyword evidence="8" id="KW-0614">Plasmid</keyword>
<keyword evidence="6" id="KW-0106">Calcium</keyword>